<organism evidence="1">
    <name type="scientific">Pseudomonas syringae</name>
    <dbReference type="NCBI Taxonomy" id="317"/>
    <lineage>
        <taxon>Bacteria</taxon>
        <taxon>Pseudomonadati</taxon>
        <taxon>Pseudomonadota</taxon>
        <taxon>Gammaproteobacteria</taxon>
        <taxon>Pseudomonadales</taxon>
        <taxon>Pseudomonadaceae</taxon>
        <taxon>Pseudomonas</taxon>
    </lineage>
</organism>
<evidence type="ECO:0000313" key="1">
    <source>
        <dbReference type="EMBL" id="NAO76766.1"/>
    </source>
</evidence>
<dbReference type="EMBL" id="VLIF01000006">
    <property type="protein sequence ID" value="NAO76766.1"/>
    <property type="molecule type" value="Genomic_DNA"/>
</dbReference>
<comment type="caution">
    <text evidence="1">The sequence shown here is derived from an EMBL/GenBank/DDBJ whole genome shotgun (WGS) entry which is preliminary data.</text>
</comment>
<sequence>MTAKAVEQQDLATDEVQILQLWGTHGTSQSRADDIYKSTFLLKPGRIGVGAYFWTAIDDSAECIGLAKRLATAWATKSHRSGQYADDADATLAIVEVSIEVGAHEVLPLDDPKLTFRLWSLLRRKLSEMLGIDVDADWAKVNLGKHQRAIHGFIEAFILELEENMGEKFKVIFKSQNCPAYSDPVLPYIGNHSCFAVRDTGIIKSMNITN</sequence>
<dbReference type="AlphaFoldDB" id="A0A6B2AXS3"/>
<dbReference type="RefSeq" id="WP_122219880.1">
    <property type="nucleotide sequence ID" value="NZ_JAJISS010000009.1"/>
</dbReference>
<protein>
    <submittedName>
        <fullName evidence="1">Uncharacterized protein</fullName>
    </submittedName>
</protein>
<name>A0A6B2AXS3_PSESX</name>
<proteinExistence type="predicted"/>
<accession>A0A6B2AXS3</accession>
<gene>
    <name evidence="1" type="ORF">PspP123CL_12510</name>
</gene>
<reference evidence="1" key="1">
    <citation type="journal article" date="2020" name="Phytopathology">
        <title>Zucchini vein clearing disease is caused by several lineages within Pseudomonas syringae species complex.</title>
        <authorList>
            <person name="Lacault C."/>
            <person name="Briand M."/>
            <person name="Jacques M.A."/>
            <person name="Darrasse A."/>
        </authorList>
    </citation>
    <scope>NUCLEOTIDE SEQUENCE</scope>
    <source>
        <strain evidence="1">P123</strain>
    </source>
</reference>